<dbReference type="Gene3D" id="2.40.20.10">
    <property type="entry name" value="Plasminogen Kringle 4"/>
    <property type="match status" value="1"/>
</dbReference>
<dbReference type="GeneID" id="118420026"/>
<feature type="disulfide bond" evidence="9">
    <location>
        <begin position="754"/>
        <end position="793"/>
    </location>
</feature>
<keyword evidence="7" id="KW-0106">Calcium</keyword>
<dbReference type="PROSITE" id="PS50041">
    <property type="entry name" value="C_TYPE_LECTIN_2"/>
    <property type="match status" value="1"/>
</dbReference>
<dbReference type="SUPFAM" id="SSF56436">
    <property type="entry name" value="C-type lectin-like"/>
    <property type="match status" value="1"/>
</dbReference>
<dbReference type="OrthoDB" id="547680at2759"/>
<dbReference type="InterPro" id="IPR013806">
    <property type="entry name" value="Kringle-like"/>
</dbReference>
<dbReference type="PROSITE" id="PS00615">
    <property type="entry name" value="C_TYPE_LECTIN_1"/>
    <property type="match status" value="1"/>
</dbReference>
<dbReference type="InterPro" id="IPR018378">
    <property type="entry name" value="C-type_lectin_CS"/>
</dbReference>
<evidence type="ECO:0000256" key="4">
    <source>
        <dbReference type="ARBA" id="ARBA00022572"/>
    </source>
</evidence>
<feature type="region of interest" description="Disordered" evidence="10">
    <location>
        <begin position="281"/>
        <end position="312"/>
    </location>
</feature>
<dbReference type="Gene3D" id="3.10.100.10">
    <property type="entry name" value="Mannose-Binding Protein A, subunit A"/>
    <property type="match status" value="1"/>
</dbReference>
<protein>
    <submittedName>
        <fullName evidence="15">Uncharacterized protein LOC118420026</fullName>
    </submittedName>
</protein>
<dbReference type="GO" id="GO:0042806">
    <property type="term" value="F:fucose binding"/>
    <property type="evidence" value="ECO:0007669"/>
    <property type="project" value="UniProtKB-ARBA"/>
</dbReference>
<name>A0A9J7MXN7_BRAFL</name>
<feature type="disulfide bond" evidence="9">
    <location>
        <begin position="782"/>
        <end position="805"/>
    </location>
</feature>
<keyword evidence="11" id="KW-0472">Membrane</keyword>
<dbReference type="Pfam" id="PF00051">
    <property type="entry name" value="Kringle"/>
    <property type="match status" value="1"/>
</dbReference>
<feature type="region of interest" description="Disordered" evidence="10">
    <location>
        <begin position="1"/>
        <end position="49"/>
    </location>
</feature>
<feature type="domain" description="C-type lectin" evidence="12">
    <location>
        <begin position="826"/>
        <end position="947"/>
    </location>
</feature>
<evidence type="ECO:0000256" key="2">
    <source>
        <dbReference type="ARBA" id="ARBA00010147"/>
    </source>
</evidence>
<dbReference type="PRINTS" id="PR00018">
    <property type="entry name" value="KRINGLE"/>
</dbReference>
<dbReference type="InterPro" id="IPR051941">
    <property type="entry name" value="BG_Antigen-Binding_Lectin"/>
</dbReference>
<comment type="subunit">
    <text evidence="3">Homotrimer.</text>
</comment>
<keyword evidence="6" id="KW-0430">Lectin</keyword>
<dbReference type="FunFam" id="2.60.120.260:FF:000105">
    <property type="entry name" value="Sushi, von Willebrand factor type A, EGF and pentraxin domain-containing protein 1"/>
    <property type="match status" value="1"/>
</dbReference>
<dbReference type="PANTHER" id="PTHR45713:SF6">
    <property type="entry name" value="F5_8 TYPE C DOMAIN-CONTAINING PROTEIN"/>
    <property type="match status" value="1"/>
</dbReference>
<reference evidence="15" key="2">
    <citation type="submission" date="2025-08" db="UniProtKB">
        <authorList>
            <consortium name="RefSeq"/>
        </authorList>
    </citation>
    <scope>IDENTIFICATION</scope>
    <source>
        <strain evidence="15">S238N-H82</strain>
        <tissue evidence="15">Testes</tissue>
    </source>
</reference>
<dbReference type="InterPro" id="IPR008979">
    <property type="entry name" value="Galactose-bd-like_sf"/>
</dbReference>
<evidence type="ECO:0000256" key="6">
    <source>
        <dbReference type="ARBA" id="ARBA00022734"/>
    </source>
</evidence>
<dbReference type="SMART" id="SM00607">
    <property type="entry name" value="FTP"/>
    <property type="match status" value="1"/>
</dbReference>
<comment type="similarity">
    <text evidence="2">Belongs to the fucolectin family.</text>
</comment>
<dbReference type="AlphaFoldDB" id="A0A9J7MXN7"/>
<feature type="transmembrane region" description="Helical" evidence="11">
    <location>
        <begin position="249"/>
        <end position="273"/>
    </location>
</feature>
<dbReference type="GO" id="GO:0010185">
    <property type="term" value="P:regulation of cellular defense response"/>
    <property type="evidence" value="ECO:0007669"/>
    <property type="project" value="UniProtKB-ARBA"/>
</dbReference>
<organism evidence="14 15">
    <name type="scientific">Branchiostoma floridae</name>
    <name type="common">Florida lancelet</name>
    <name type="synonym">Amphioxus</name>
    <dbReference type="NCBI Taxonomy" id="7739"/>
    <lineage>
        <taxon>Eukaryota</taxon>
        <taxon>Metazoa</taxon>
        <taxon>Chordata</taxon>
        <taxon>Cephalochordata</taxon>
        <taxon>Leptocardii</taxon>
        <taxon>Amphioxiformes</taxon>
        <taxon>Branchiostomatidae</taxon>
        <taxon>Branchiostoma</taxon>
    </lineage>
</organism>
<feature type="region of interest" description="Disordered" evidence="10">
    <location>
        <begin position="176"/>
        <end position="233"/>
    </location>
</feature>
<dbReference type="SUPFAM" id="SSF49785">
    <property type="entry name" value="Galactose-binding domain-like"/>
    <property type="match status" value="1"/>
</dbReference>
<dbReference type="CDD" id="cd00037">
    <property type="entry name" value="CLECT"/>
    <property type="match status" value="1"/>
</dbReference>
<evidence type="ECO:0000256" key="7">
    <source>
        <dbReference type="ARBA" id="ARBA00022837"/>
    </source>
</evidence>
<dbReference type="GO" id="GO:0046872">
    <property type="term" value="F:metal ion binding"/>
    <property type="evidence" value="ECO:0007669"/>
    <property type="project" value="UniProtKB-KW"/>
</dbReference>
<dbReference type="InterPro" id="IPR038178">
    <property type="entry name" value="Kringle_sf"/>
</dbReference>
<dbReference type="Proteomes" id="UP000001554">
    <property type="component" value="Chromosome 7"/>
</dbReference>
<evidence type="ECO:0000256" key="5">
    <source>
        <dbReference type="ARBA" id="ARBA00022723"/>
    </source>
</evidence>
<dbReference type="Pfam" id="PF22633">
    <property type="entry name" value="F5_F8_type_C_2"/>
    <property type="match status" value="1"/>
</dbReference>
<dbReference type="GO" id="GO:0001868">
    <property type="term" value="P:regulation of complement activation, lectin pathway"/>
    <property type="evidence" value="ECO:0007669"/>
    <property type="project" value="UniProtKB-ARBA"/>
</dbReference>
<reference evidence="14" key="1">
    <citation type="journal article" date="2020" name="Nat. Ecol. Evol.">
        <title>Deeply conserved synteny resolves early events in vertebrate evolution.</title>
        <authorList>
            <person name="Simakov O."/>
            <person name="Marletaz F."/>
            <person name="Yue J.X."/>
            <person name="O'Connell B."/>
            <person name="Jenkins J."/>
            <person name="Brandt A."/>
            <person name="Calef R."/>
            <person name="Tung C.H."/>
            <person name="Huang T.K."/>
            <person name="Schmutz J."/>
            <person name="Satoh N."/>
            <person name="Yu J.K."/>
            <person name="Putnam N.H."/>
            <person name="Green R.E."/>
            <person name="Rokhsar D.S."/>
        </authorList>
    </citation>
    <scope>NUCLEOTIDE SEQUENCE [LARGE SCALE GENOMIC DNA]</scope>
    <source>
        <strain evidence="14">S238N-H82</strain>
    </source>
</reference>
<keyword evidence="5" id="KW-0479">Metal-binding</keyword>
<dbReference type="InterPro" id="IPR016186">
    <property type="entry name" value="C-type_lectin-like/link_sf"/>
</dbReference>
<dbReference type="InterPro" id="IPR006585">
    <property type="entry name" value="FTP1"/>
</dbReference>
<evidence type="ECO:0000256" key="3">
    <source>
        <dbReference type="ARBA" id="ARBA00011233"/>
    </source>
</evidence>
<dbReference type="InterPro" id="IPR000001">
    <property type="entry name" value="Kringle"/>
</dbReference>
<evidence type="ECO:0000259" key="13">
    <source>
        <dbReference type="PROSITE" id="PS50070"/>
    </source>
</evidence>
<keyword evidence="8 9" id="KW-1015">Disulfide bond</keyword>
<dbReference type="Pfam" id="PF00059">
    <property type="entry name" value="Lectin_C"/>
    <property type="match status" value="1"/>
</dbReference>
<dbReference type="InterPro" id="IPR001304">
    <property type="entry name" value="C-type_lectin-like"/>
</dbReference>
<evidence type="ECO:0000256" key="11">
    <source>
        <dbReference type="SAM" id="Phobius"/>
    </source>
</evidence>
<dbReference type="Gene3D" id="2.60.120.260">
    <property type="entry name" value="Galactose-binding domain-like"/>
    <property type="match status" value="1"/>
</dbReference>
<evidence type="ECO:0000256" key="1">
    <source>
        <dbReference type="ARBA" id="ARBA00002219"/>
    </source>
</evidence>
<dbReference type="SUPFAM" id="SSF57440">
    <property type="entry name" value="Kringle-like"/>
    <property type="match status" value="1"/>
</dbReference>
<feature type="disulfide bond" evidence="9">
    <location>
        <begin position="733"/>
        <end position="810"/>
    </location>
</feature>
<sequence length="952" mass="103890">MSKTSIRGRPLPALPTSSSRQDVDSDGKIEVEDDFETGTQGSEHADVGTYNQLPVTAGFASNERYGSGTLQLEDIQGCTYCTDECRDDPDTNLYQFTDDNRMDNPRQASPQRRQRDRQPSAEDTDRMGCNAADLFENPMYAPDVLPQDDRAEDTDKVNCKPAGSFENPMYAAGALRQDDGGEETNTSEIHDDPGNDVYHCMDDDEISNPQQAAHQSPHEGQQAAEGTNDASDSCEFPRTFYGTSIRPNLLILATIVIMVAAAIGVGAGLVAFLTTIDGAHPLSPNSSLERSGTSSRSVPPFPATPAGSTLENNSVTLSPIMILTEEPTTATDLLPWKTDGVTAPNVSSTDLYLETTSLFLQTGTAKAVTPTTTTKLHLTVKEDPTDSTVMPTLTTADVETSVSPTDSHLETSTFPQAGTAKTVTPASTAKVLTRDVERTRFDQLQKTTKQHPSTTHEGECYQSLGCWEDRHDRAIPTLEGTDPRLDDSYGARSNPVEKCYQVAHSLGFTVFAVQDGGQCFGSADGHNTFFKYGRSSDCGVDGEGGPWANEVYLIGVNVALGKPAFQTSRLHHPKPTEGNASRAVDGNTDTNYSHGSCTHTVLPGETNPSWWVDLGQSYVIDSTIAIVNIYRVLIFNRQDAGPERINPFNIHIGDSDQVSTNPKCGGNHQMNLNQLSISVSCQGMKGRYVGVRLPGPSRVLTLCEVQVFLGRCAPMLLDNSAPNLYKISPELVCRMGDGASYRGTVSMTETGKTCQRWDSQTPHRHYYSTAKCPSSGLEENYCRKTSDWTEVWCFTTDPSTRYEICDVPVCVVGHKRQGCKGGYIRLGRHCVRLVPIPKSFDDAQQACKADGATLAMPKTKEQDLALRRLVKTSGGNNHHWIGLSNAGDLDWTWVDGTRLGHYRAWNPGEPRGDKGVALCVQYWSSGHTTGPMWDDAECSGEKWFICQFVLLE</sequence>
<evidence type="ECO:0000256" key="9">
    <source>
        <dbReference type="PROSITE-ProRule" id="PRU00121"/>
    </source>
</evidence>
<dbReference type="KEGG" id="bfo:118420026"/>
<dbReference type="PROSITE" id="PS50070">
    <property type="entry name" value="KRINGLE_2"/>
    <property type="match status" value="1"/>
</dbReference>
<evidence type="ECO:0000259" key="12">
    <source>
        <dbReference type="PROSITE" id="PS50041"/>
    </source>
</evidence>
<evidence type="ECO:0000256" key="8">
    <source>
        <dbReference type="ARBA" id="ARBA00023157"/>
    </source>
</evidence>
<proteinExistence type="inferred from homology"/>
<dbReference type="InterPro" id="IPR016187">
    <property type="entry name" value="CTDL_fold"/>
</dbReference>
<gene>
    <name evidence="15" type="primary">LOC118420026</name>
</gene>
<feature type="domain" description="Kringle" evidence="13">
    <location>
        <begin position="732"/>
        <end position="810"/>
    </location>
</feature>
<dbReference type="CDD" id="cd00108">
    <property type="entry name" value="KR"/>
    <property type="match status" value="1"/>
</dbReference>
<feature type="compositionally biased region" description="Low complexity" evidence="10">
    <location>
        <begin position="286"/>
        <end position="297"/>
    </location>
</feature>
<evidence type="ECO:0000256" key="10">
    <source>
        <dbReference type="SAM" id="MobiDB-lite"/>
    </source>
</evidence>
<keyword evidence="14" id="KW-1185">Reference proteome</keyword>
<evidence type="ECO:0000313" key="15">
    <source>
        <dbReference type="RefSeq" id="XP_035682625.1"/>
    </source>
</evidence>
<keyword evidence="4 9" id="KW-0420">Kringle</keyword>
<dbReference type="RefSeq" id="XP_035682625.1">
    <property type="nucleotide sequence ID" value="XM_035826732.1"/>
</dbReference>
<evidence type="ECO:0000313" key="14">
    <source>
        <dbReference type="Proteomes" id="UP000001554"/>
    </source>
</evidence>
<dbReference type="SMART" id="SM00034">
    <property type="entry name" value="CLECT"/>
    <property type="match status" value="1"/>
</dbReference>
<comment type="function">
    <text evidence="1">Acts as a defensive agent. Recognizes blood group fucosylated oligosaccharides including A, B, H and Lewis B-type antigens. Does not recognize Lewis A antigen and has low affinity for monovalent haptens.</text>
</comment>
<feature type="compositionally biased region" description="Basic and acidic residues" evidence="10">
    <location>
        <begin position="21"/>
        <end position="30"/>
    </location>
</feature>
<dbReference type="OMA" id="FASNERY"/>
<keyword evidence="11" id="KW-0812">Transmembrane</keyword>
<keyword evidence="11" id="KW-1133">Transmembrane helix</keyword>
<dbReference type="PANTHER" id="PTHR45713">
    <property type="entry name" value="FTP DOMAIN-CONTAINING PROTEIN"/>
    <property type="match status" value="1"/>
</dbReference>
<accession>A0A9J7MXN7</accession>
<feature type="region of interest" description="Disordered" evidence="10">
    <location>
        <begin position="92"/>
        <end position="126"/>
    </location>
</feature>
<feature type="compositionally biased region" description="Basic and acidic residues" evidence="10">
    <location>
        <begin position="116"/>
        <end position="126"/>
    </location>
</feature>
<dbReference type="SMART" id="SM00130">
    <property type="entry name" value="KR"/>
    <property type="match status" value="1"/>
</dbReference>